<dbReference type="AlphaFoldDB" id="A0A5C6CEY3"/>
<feature type="transmembrane region" description="Helical" evidence="1">
    <location>
        <begin position="12"/>
        <end position="38"/>
    </location>
</feature>
<keyword evidence="1" id="KW-1133">Transmembrane helix</keyword>
<dbReference type="PANTHER" id="PTHR30093:SF2">
    <property type="entry name" value="TYPE II SECRETION SYSTEM PROTEIN H"/>
    <property type="match status" value="1"/>
</dbReference>
<accession>A0A5C6CEY3</accession>
<dbReference type="NCBIfam" id="TIGR02532">
    <property type="entry name" value="IV_pilin_GFxxxE"/>
    <property type="match status" value="1"/>
</dbReference>
<gene>
    <name evidence="3" type="ORF">Pla144_40250</name>
</gene>
<reference evidence="3 4" key="1">
    <citation type="submission" date="2019-02" db="EMBL/GenBank/DDBJ databases">
        <title>Deep-cultivation of Planctomycetes and their phenomic and genomic characterization uncovers novel biology.</title>
        <authorList>
            <person name="Wiegand S."/>
            <person name="Jogler M."/>
            <person name="Boedeker C."/>
            <person name="Pinto D."/>
            <person name="Vollmers J."/>
            <person name="Rivas-Marin E."/>
            <person name="Kohn T."/>
            <person name="Peeters S.H."/>
            <person name="Heuer A."/>
            <person name="Rast P."/>
            <person name="Oberbeckmann S."/>
            <person name="Bunk B."/>
            <person name="Jeske O."/>
            <person name="Meyerdierks A."/>
            <person name="Storesund J.E."/>
            <person name="Kallscheuer N."/>
            <person name="Luecker S."/>
            <person name="Lage O.M."/>
            <person name="Pohl T."/>
            <person name="Merkel B.J."/>
            <person name="Hornburger P."/>
            <person name="Mueller R.-W."/>
            <person name="Bruemmer F."/>
            <person name="Labrenz M."/>
            <person name="Spormann A.M."/>
            <person name="Op Den Camp H."/>
            <person name="Overmann J."/>
            <person name="Amann R."/>
            <person name="Jetten M.S.M."/>
            <person name="Mascher T."/>
            <person name="Medema M.H."/>
            <person name="Devos D.P."/>
            <person name="Kaster A.-K."/>
            <person name="Ovreas L."/>
            <person name="Rohde M."/>
            <person name="Galperin M.Y."/>
            <person name="Jogler C."/>
        </authorList>
    </citation>
    <scope>NUCLEOTIDE SEQUENCE [LARGE SCALE GENOMIC DNA]</scope>
    <source>
        <strain evidence="3 4">Pla144</strain>
    </source>
</reference>
<dbReference type="Proteomes" id="UP000318437">
    <property type="component" value="Unassembled WGS sequence"/>
</dbReference>
<dbReference type="InterPro" id="IPR027558">
    <property type="entry name" value="Pre_pil_HX9DG_C"/>
</dbReference>
<protein>
    <recommendedName>
        <fullName evidence="2">DUF1559 domain-containing protein</fullName>
    </recommendedName>
</protein>
<dbReference type="Pfam" id="PF07596">
    <property type="entry name" value="SBP_bac_10"/>
    <property type="match status" value="1"/>
</dbReference>
<keyword evidence="1" id="KW-0472">Membrane</keyword>
<name>A0A5C6CEY3_9BACT</name>
<evidence type="ECO:0000313" key="3">
    <source>
        <dbReference type="EMBL" id="TWU22565.1"/>
    </source>
</evidence>
<comment type="caution">
    <text evidence="3">The sequence shown here is derived from an EMBL/GenBank/DDBJ whole genome shotgun (WGS) entry which is preliminary data.</text>
</comment>
<evidence type="ECO:0000256" key="1">
    <source>
        <dbReference type="SAM" id="Phobius"/>
    </source>
</evidence>
<dbReference type="SUPFAM" id="SSF54523">
    <property type="entry name" value="Pili subunits"/>
    <property type="match status" value="1"/>
</dbReference>
<dbReference type="PANTHER" id="PTHR30093">
    <property type="entry name" value="GENERAL SECRETION PATHWAY PROTEIN G"/>
    <property type="match status" value="1"/>
</dbReference>
<sequence>MKQTRKNSSARFASLAGFTLVELLVVIAIIGVLVALLLPAVQAAREAARRSQCQNNLKQIGLGALNHESTHGFYPSGGWTYDWGPDPNRGYGEKQPGGWAYSLLAFIEQQNLSNLGSGTVIGTPAHQAAMTQLIQSPVDTFICPSRSAPRLPLTIWNAPVKNLGSWVRPLVETQGAFRLDYAASSGDSKFWDGDSWFASTPAPSGNDYSAADAAVSTVFYSRPIDDCDGPATRGGSRQYCQSGVVGPASEIKVQQISDGVSNTYFVGEKFMDPDEYASSSSLATNQAAYCGYEWDNQRKAWNAVLDSPDAQEDFQPRPDTPGFSGQAIFGSSHPGAFNMNYCDGSVRAISYDVNPFVHSYSANRLDGQVIGAN</sequence>
<dbReference type="OrthoDB" id="255848at2"/>
<feature type="domain" description="DUF1559" evidence="2">
    <location>
        <begin position="42"/>
        <end position="354"/>
    </location>
</feature>
<proteinExistence type="predicted"/>
<dbReference type="NCBIfam" id="TIGR04294">
    <property type="entry name" value="pre_pil_HX9DG"/>
    <property type="match status" value="1"/>
</dbReference>
<dbReference type="Gene3D" id="3.30.700.10">
    <property type="entry name" value="Glycoprotein, Type 4 Pilin"/>
    <property type="match status" value="1"/>
</dbReference>
<keyword evidence="1" id="KW-0812">Transmembrane</keyword>
<dbReference type="PROSITE" id="PS00409">
    <property type="entry name" value="PROKAR_NTER_METHYL"/>
    <property type="match status" value="1"/>
</dbReference>
<organism evidence="3 4">
    <name type="scientific">Bythopirellula polymerisocia</name>
    <dbReference type="NCBI Taxonomy" id="2528003"/>
    <lineage>
        <taxon>Bacteria</taxon>
        <taxon>Pseudomonadati</taxon>
        <taxon>Planctomycetota</taxon>
        <taxon>Planctomycetia</taxon>
        <taxon>Pirellulales</taxon>
        <taxon>Lacipirellulaceae</taxon>
        <taxon>Bythopirellula</taxon>
    </lineage>
</organism>
<dbReference type="RefSeq" id="WP_146452339.1">
    <property type="nucleotide sequence ID" value="NZ_SJPS01000007.1"/>
</dbReference>
<dbReference type="Pfam" id="PF07963">
    <property type="entry name" value="N_methyl"/>
    <property type="match status" value="1"/>
</dbReference>
<evidence type="ECO:0000259" key="2">
    <source>
        <dbReference type="Pfam" id="PF07596"/>
    </source>
</evidence>
<dbReference type="EMBL" id="SJPS01000007">
    <property type="protein sequence ID" value="TWU22565.1"/>
    <property type="molecule type" value="Genomic_DNA"/>
</dbReference>
<dbReference type="InterPro" id="IPR011453">
    <property type="entry name" value="DUF1559"/>
</dbReference>
<dbReference type="InterPro" id="IPR045584">
    <property type="entry name" value="Pilin-like"/>
</dbReference>
<dbReference type="InterPro" id="IPR012902">
    <property type="entry name" value="N_methyl_site"/>
</dbReference>
<evidence type="ECO:0000313" key="4">
    <source>
        <dbReference type="Proteomes" id="UP000318437"/>
    </source>
</evidence>
<keyword evidence="4" id="KW-1185">Reference proteome</keyword>